<evidence type="ECO:0000256" key="6">
    <source>
        <dbReference type="ARBA" id="ARBA00023002"/>
    </source>
</evidence>
<feature type="compositionally biased region" description="Polar residues" evidence="9">
    <location>
        <begin position="468"/>
        <end position="478"/>
    </location>
</feature>
<dbReference type="EMBL" id="JAAVMX010000012">
    <property type="protein sequence ID" value="KAF4504015.1"/>
    <property type="molecule type" value="Genomic_DNA"/>
</dbReference>
<evidence type="ECO:0000256" key="4">
    <source>
        <dbReference type="ARBA" id="ARBA00022982"/>
    </source>
</evidence>
<dbReference type="AlphaFoldDB" id="A0A8H4LQD2"/>
<evidence type="ECO:0000256" key="8">
    <source>
        <dbReference type="ARBA" id="ARBA00023136"/>
    </source>
</evidence>
<dbReference type="GO" id="GO:0006826">
    <property type="term" value="P:iron ion transport"/>
    <property type="evidence" value="ECO:0007669"/>
    <property type="project" value="TreeGrafter"/>
</dbReference>
<feature type="transmembrane region" description="Helical" evidence="10">
    <location>
        <begin position="192"/>
        <end position="211"/>
    </location>
</feature>
<feature type="transmembrane region" description="Helical" evidence="10">
    <location>
        <begin position="83"/>
        <end position="104"/>
    </location>
</feature>
<evidence type="ECO:0000259" key="11">
    <source>
        <dbReference type="Pfam" id="PF01794"/>
    </source>
</evidence>
<keyword evidence="6" id="KW-0560">Oxidoreductase</keyword>
<keyword evidence="7" id="KW-0406">Ion transport</keyword>
<dbReference type="InterPro" id="IPR013121">
    <property type="entry name" value="Fe_red_NAD-bd_6"/>
</dbReference>
<keyword evidence="5 10" id="KW-1133">Transmembrane helix</keyword>
<feature type="compositionally biased region" description="Polar residues" evidence="9">
    <location>
        <begin position="492"/>
        <end position="501"/>
    </location>
</feature>
<evidence type="ECO:0000256" key="7">
    <source>
        <dbReference type="ARBA" id="ARBA00023065"/>
    </source>
</evidence>
<keyword evidence="3 10" id="KW-0812">Transmembrane</keyword>
<feature type="transmembrane region" description="Helical" evidence="10">
    <location>
        <begin position="241"/>
        <end position="258"/>
    </location>
</feature>
<feature type="transmembrane region" description="Helical" evidence="10">
    <location>
        <begin position="116"/>
        <end position="136"/>
    </location>
</feature>
<evidence type="ECO:0000259" key="12">
    <source>
        <dbReference type="Pfam" id="PF08022"/>
    </source>
</evidence>
<dbReference type="InterPro" id="IPR051410">
    <property type="entry name" value="Ferric/Cupric_Reductase"/>
</dbReference>
<evidence type="ECO:0000256" key="10">
    <source>
        <dbReference type="SAM" id="Phobius"/>
    </source>
</evidence>
<comment type="caution">
    <text evidence="14">The sequence shown here is derived from an EMBL/GenBank/DDBJ whole genome shotgun (WGS) entry which is preliminary data.</text>
</comment>
<dbReference type="InterPro" id="IPR039261">
    <property type="entry name" value="FNR_nucleotide-bd"/>
</dbReference>
<dbReference type="Pfam" id="PF08030">
    <property type="entry name" value="NAD_binding_6"/>
    <property type="match status" value="1"/>
</dbReference>
<dbReference type="SUPFAM" id="SSF52343">
    <property type="entry name" value="Ferredoxin reductase-like, C-terminal NADP-linked domain"/>
    <property type="match status" value="1"/>
</dbReference>
<dbReference type="CDD" id="cd06186">
    <property type="entry name" value="NOX_Duox_like_FAD_NADP"/>
    <property type="match status" value="1"/>
</dbReference>
<evidence type="ECO:0000256" key="9">
    <source>
        <dbReference type="SAM" id="MobiDB-lite"/>
    </source>
</evidence>
<evidence type="ECO:0000256" key="2">
    <source>
        <dbReference type="ARBA" id="ARBA00022448"/>
    </source>
</evidence>
<evidence type="ECO:0000256" key="5">
    <source>
        <dbReference type="ARBA" id="ARBA00022989"/>
    </source>
</evidence>
<dbReference type="GO" id="GO:0005886">
    <property type="term" value="C:plasma membrane"/>
    <property type="evidence" value="ECO:0007669"/>
    <property type="project" value="TreeGrafter"/>
</dbReference>
<reference evidence="14 15" key="1">
    <citation type="journal article" date="2020" name="Genome Biol. Evol.">
        <title>A new high-quality draft genome assembly of the Chinese cordyceps Ophiocordyceps sinensis.</title>
        <authorList>
            <person name="Shu R."/>
            <person name="Zhang J."/>
            <person name="Meng Q."/>
            <person name="Zhang H."/>
            <person name="Zhou G."/>
            <person name="Li M."/>
            <person name="Wu P."/>
            <person name="Zhao Y."/>
            <person name="Chen C."/>
            <person name="Qin Q."/>
        </authorList>
    </citation>
    <scope>NUCLEOTIDE SEQUENCE [LARGE SCALE GENOMIC DNA]</scope>
    <source>
        <strain evidence="14 15">IOZ07</strain>
    </source>
</reference>
<dbReference type="Gene3D" id="3.40.50.80">
    <property type="entry name" value="Nucleotide-binding domain of ferredoxin-NADP reductase (FNR) module"/>
    <property type="match status" value="1"/>
</dbReference>
<dbReference type="InterPro" id="IPR013130">
    <property type="entry name" value="Fe3_Rdtase_TM_dom"/>
</dbReference>
<evidence type="ECO:0008006" key="16">
    <source>
        <dbReference type="Google" id="ProtNLM"/>
    </source>
</evidence>
<keyword evidence="4" id="KW-0249">Electron transport</keyword>
<dbReference type="Pfam" id="PF08022">
    <property type="entry name" value="FAD_binding_8"/>
    <property type="match status" value="1"/>
</dbReference>
<feature type="transmembrane region" description="Helical" evidence="10">
    <location>
        <begin position="26"/>
        <end position="47"/>
    </location>
</feature>
<feature type="domain" description="FAD-binding 8" evidence="12">
    <location>
        <begin position="276"/>
        <end position="347"/>
    </location>
</feature>
<dbReference type="GO" id="GO:0006879">
    <property type="term" value="P:intracellular iron ion homeostasis"/>
    <property type="evidence" value="ECO:0007669"/>
    <property type="project" value="TreeGrafter"/>
</dbReference>
<proteinExistence type="predicted"/>
<sequence>MAGNSGDSQAAFHALLARRAHYNEKLMLAFILSMLAMATAFALMHLIRRRRLGRPDARPGLLARLSRRVRNVALRGAKGLPSVGHTAVVGLYVAINLLIAFVRIDGDVLPVVTNVASRAAWLALGNLVVVVVLGLKNTPLAWTTAWSYERLNVLHQVAGYTTVALVVVHGSCYSAYFVQNGRTERLLHVEDIYGMVAGLSFLILGFAGAVIRRWCYELFYYVHVVFWVLVLVMIALHQPDLGAKAVVVAVFVGAIWVLDRLLRLARLALCSTNNSVKLTPLPNQTTRVTLAKPPPGVVSGRHCFLWIPSVRACETHPFTVSSVDPLEFVVASHNGFTRDLHTYAVSHPGVPLKASAEGTYGTIPDATRYDTVVLVAGGNGASFTFGVALDLLSRLRSDDRRHIVFIWAVKYTSCLDWFRHHLVTLETDGRVSTMLFVTRESPGPTSSSKLPYAVTNEGELDPEKATAPSIQSQDSGVSVKSDKSTPPDMETSPATAQGTPITYQRPDASALVHAAIAHTRASQRALVLCCGPHGLTTQVRNTTAQCIQPEGPGVELHCESFGW</sequence>
<protein>
    <recommendedName>
        <fullName evidence="16">FAD-binding FR-type domain-containing protein</fullName>
    </recommendedName>
</protein>
<organism evidence="14 15">
    <name type="scientific">Ophiocordyceps sinensis</name>
    <dbReference type="NCBI Taxonomy" id="72228"/>
    <lineage>
        <taxon>Eukaryota</taxon>
        <taxon>Fungi</taxon>
        <taxon>Dikarya</taxon>
        <taxon>Ascomycota</taxon>
        <taxon>Pezizomycotina</taxon>
        <taxon>Sordariomycetes</taxon>
        <taxon>Hypocreomycetidae</taxon>
        <taxon>Hypocreales</taxon>
        <taxon>Ophiocordycipitaceae</taxon>
        <taxon>Ophiocordyceps</taxon>
    </lineage>
</organism>
<evidence type="ECO:0000313" key="14">
    <source>
        <dbReference type="EMBL" id="KAF4504015.1"/>
    </source>
</evidence>
<evidence type="ECO:0000256" key="1">
    <source>
        <dbReference type="ARBA" id="ARBA00004141"/>
    </source>
</evidence>
<evidence type="ECO:0000259" key="13">
    <source>
        <dbReference type="Pfam" id="PF08030"/>
    </source>
</evidence>
<dbReference type="PANTHER" id="PTHR32361:SF28">
    <property type="entry name" value="FRP1P"/>
    <property type="match status" value="1"/>
</dbReference>
<dbReference type="GO" id="GO:0015677">
    <property type="term" value="P:copper ion import"/>
    <property type="evidence" value="ECO:0007669"/>
    <property type="project" value="TreeGrafter"/>
</dbReference>
<keyword evidence="2" id="KW-0813">Transport</keyword>
<dbReference type="PANTHER" id="PTHR32361">
    <property type="entry name" value="FERRIC/CUPRIC REDUCTASE TRANSMEMBRANE COMPONENT"/>
    <property type="match status" value="1"/>
</dbReference>
<dbReference type="Pfam" id="PF01794">
    <property type="entry name" value="Ferric_reduct"/>
    <property type="match status" value="1"/>
</dbReference>
<feature type="region of interest" description="Disordered" evidence="9">
    <location>
        <begin position="458"/>
        <end position="501"/>
    </location>
</feature>
<keyword evidence="15" id="KW-1185">Reference proteome</keyword>
<dbReference type="OrthoDB" id="546893at2759"/>
<feature type="domain" description="Ferric oxidoreductase" evidence="11">
    <location>
        <begin position="120"/>
        <end position="233"/>
    </location>
</feature>
<dbReference type="GO" id="GO:0000293">
    <property type="term" value="F:ferric-chelate reductase activity"/>
    <property type="evidence" value="ECO:0007669"/>
    <property type="project" value="UniProtKB-ARBA"/>
</dbReference>
<keyword evidence="8 10" id="KW-0472">Membrane</keyword>
<feature type="domain" description="Ferric reductase NAD binding" evidence="13">
    <location>
        <begin position="369"/>
        <end position="543"/>
    </location>
</feature>
<dbReference type="SFLD" id="SFLDS00052">
    <property type="entry name" value="Ferric_Reductase_Domain"/>
    <property type="match status" value="1"/>
</dbReference>
<evidence type="ECO:0000256" key="3">
    <source>
        <dbReference type="ARBA" id="ARBA00022692"/>
    </source>
</evidence>
<evidence type="ECO:0000313" key="15">
    <source>
        <dbReference type="Proteomes" id="UP000557566"/>
    </source>
</evidence>
<dbReference type="InterPro" id="IPR013112">
    <property type="entry name" value="FAD-bd_8"/>
</dbReference>
<gene>
    <name evidence="14" type="ORF">G6O67_008637</name>
</gene>
<feature type="transmembrane region" description="Helical" evidence="10">
    <location>
        <begin position="218"/>
        <end position="235"/>
    </location>
</feature>
<name>A0A8H4LQD2_9HYPO</name>
<dbReference type="Proteomes" id="UP000557566">
    <property type="component" value="Unassembled WGS sequence"/>
</dbReference>
<accession>A0A8H4LQD2</accession>
<comment type="subcellular location">
    <subcellularLocation>
        <location evidence="1">Membrane</location>
        <topology evidence="1">Multi-pass membrane protein</topology>
    </subcellularLocation>
</comment>
<feature type="transmembrane region" description="Helical" evidence="10">
    <location>
        <begin position="157"/>
        <end position="177"/>
    </location>
</feature>
<dbReference type="SFLD" id="SFLDG01168">
    <property type="entry name" value="Ferric_reductase_subgroup_(FRE"/>
    <property type="match status" value="1"/>
</dbReference>